<dbReference type="Pfam" id="PF02518">
    <property type="entry name" value="HATPase_c"/>
    <property type="match status" value="1"/>
</dbReference>
<evidence type="ECO:0000256" key="3">
    <source>
        <dbReference type="ARBA" id="ARBA00010708"/>
    </source>
</evidence>
<evidence type="ECO:0000313" key="14">
    <source>
        <dbReference type="EMBL" id="ADV62234.1"/>
    </source>
</evidence>
<dbReference type="AlphaFoldDB" id="E8R0A7"/>
<dbReference type="InterPro" id="IPR018522">
    <property type="entry name" value="TopoIIA_CS"/>
</dbReference>
<dbReference type="Gene3D" id="3.40.50.670">
    <property type="match status" value="2"/>
</dbReference>
<dbReference type="InterPro" id="IPR014721">
    <property type="entry name" value="Ribsml_uS5_D2-typ_fold_subgr"/>
</dbReference>
<protein>
    <recommendedName>
        <fullName evidence="4">DNA topoisomerase (ATP-hydrolyzing)</fullName>
        <ecNumber evidence="4">5.6.2.2</ecNumber>
    </recommendedName>
</protein>
<dbReference type="InterPro" id="IPR034160">
    <property type="entry name" value="TOPRIM_GyrB"/>
</dbReference>
<dbReference type="OrthoDB" id="9802808at2"/>
<comment type="catalytic activity">
    <reaction evidence="1">
        <text>ATP-dependent breakage, passage and rejoining of double-stranded DNA.</text>
        <dbReference type="EC" id="5.6.2.2"/>
    </reaction>
</comment>
<evidence type="ECO:0000256" key="4">
    <source>
        <dbReference type="ARBA" id="ARBA00012895"/>
    </source>
</evidence>
<dbReference type="InterPro" id="IPR001241">
    <property type="entry name" value="Topo_IIA"/>
</dbReference>
<dbReference type="SMART" id="SM00433">
    <property type="entry name" value="TOP2c"/>
    <property type="match status" value="1"/>
</dbReference>
<gene>
    <name evidence="14" type="ordered locus">Isop_1650</name>
</gene>
<dbReference type="RefSeq" id="WP_013564522.1">
    <property type="nucleotide sequence ID" value="NC_014962.1"/>
</dbReference>
<dbReference type="SUPFAM" id="SSF54211">
    <property type="entry name" value="Ribosomal protein S5 domain 2-like"/>
    <property type="match status" value="1"/>
</dbReference>
<keyword evidence="10" id="KW-0238">DNA-binding</keyword>
<reference key="1">
    <citation type="submission" date="2010-11" db="EMBL/GenBank/DDBJ databases">
        <title>The complete sequence of chromosome of Isophaera pallida ATCC 43644.</title>
        <authorList>
            <consortium name="US DOE Joint Genome Institute (JGI-PGF)"/>
            <person name="Lucas S."/>
            <person name="Copeland A."/>
            <person name="Lapidus A."/>
            <person name="Bruce D."/>
            <person name="Goodwin L."/>
            <person name="Pitluck S."/>
            <person name="Kyrpides N."/>
            <person name="Mavromatis K."/>
            <person name="Pagani I."/>
            <person name="Ivanova N."/>
            <person name="Saunders E."/>
            <person name="Brettin T."/>
            <person name="Detter J.C."/>
            <person name="Han C."/>
            <person name="Tapia R."/>
            <person name="Land M."/>
            <person name="Hauser L."/>
            <person name="Markowitz V."/>
            <person name="Cheng J.-F."/>
            <person name="Hugenholtz P."/>
            <person name="Woyke T."/>
            <person name="Wu D."/>
            <person name="Eisen J.A."/>
        </authorList>
    </citation>
    <scope>NUCLEOTIDE SEQUENCE</scope>
    <source>
        <strain>ATCC 43644</strain>
    </source>
</reference>
<keyword evidence="6" id="KW-0547">Nucleotide-binding</keyword>
<dbReference type="FunFam" id="3.30.230.10:FF:000005">
    <property type="entry name" value="DNA gyrase subunit B"/>
    <property type="match status" value="1"/>
</dbReference>
<dbReference type="InterPro" id="IPR000565">
    <property type="entry name" value="Topo_IIA_B"/>
</dbReference>
<dbReference type="eggNOG" id="COG0187">
    <property type="taxonomic scope" value="Bacteria"/>
</dbReference>
<feature type="domain" description="Toprim" evidence="13">
    <location>
        <begin position="445"/>
        <end position="559"/>
    </location>
</feature>
<dbReference type="FunCoup" id="E8R0A7">
    <property type="interactions" value="396"/>
</dbReference>
<dbReference type="InterPro" id="IPR013759">
    <property type="entry name" value="Topo_IIA_B_C"/>
</dbReference>
<dbReference type="FunFam" id="3.40.50.670:FF:000001">
    <property type="entry name" value="DNA topoisomerase 2"/>
    <property type="match status" value="1"/>
</dbReference>
<dbReference type="Pfam" id="PF00986">
    <property type="entry name" value="DNA_gyraseB_C"/>
    <property type="match status" value="1"/>
</dbReference>
<evidence type="ECO:0000256" key="6">
    <source>
        <dbReference type="ARBA" id="ARBA00022741"/>
    </source>
</evidence>
<dbReference type="PROSITE" id="PS50880">
    <property type="entry name" value="TOPRIM"/>
    <property type="match status" value="1"/>
</dbReference>
<comment type="cofactor">
    <cofactor evidence="2">
        <name>Mg(2+)</name>
        <dbReference type="ChEBI" id="CHEBI:18420"/>
    </cofactor>
</comment>
<dbReference type="InterPro" id="IPR002288">
    <property type="entry name" value="DNA_gyrase_B_C"/>
</dbReference>
<organism evidence="14 15">
    <name type="scientific">Isosphaera pallida (strain ATCC 43644 / DSM 9630 / IS1B)</name>
    <dbReference type="NCBI Taxonomy" id="575540"/>
    <lineage>
        <taxon>Bacteria</taxon>
        <taxon>Pseudomonadati</taxon>
        <taxon>Planctomycetota</taxon>
        <taxon>Planctomycetia</taxon>
        <taxon>Isosphaerales</taxon>
        <taxon>Isosphaeraceae</taxon>
        <taxon>Isosphaera</taxon>
    </lineage>
</organism>
<dbReference type="Proteomes" id="UP000008631">
    <property type="component" value="Chromosome"/>
</dbReference>
<feature type="compositionally biased region" description="Low complexity" evidence="12">
    <location>
        <begin position="701"/>
        <end position="715"/>
    </location>
</feature>
<keyword evidence="8" id="KW-0460">Magnesium</keyword>
<keyword evidence="9" id="KW-0799">Topoisomerase</keyword>
<dbReference type="GO" id="GO:0006265">
    <property type="term" value="P:DNA topological change"/>
    <property type="evidence" value="ECO:0007669"/>
    <property type="project" value="InterPro"/>
</dbReference>
<dbReference type="CDD" id="cd00822">
    <property type="entry name" value="TopoII_Trans_DNA_gyrase"/>
    <property type="match status" value="1"/>
</dbReference>
<evidence type="ECO:0000256" key="9">
    <source>
        <dbReference type="ARBA" id="ARBA00023029"/>
    </source>
</evidence>
<dbReference type="SUPFAM" id="SSF55874">
    <property type="entry name" value="ATPase domain of HSP90 chaperone/DNA topoisomerase II/histidine kinase"/>
    <property type="match status" value="1"/>
</dbReference>
<dbReference type="EC" id="5.6.2.2" evidence="4"/>
<keyword evidence="7" id="KW-0067">ATP-binding</keyword>
<dbReference type="GO" id="GO:0005524">
    <property type="term" value="F:ATP binding"/>
    <property type="evidence" value="ECO:0007669"/>
    <property type="project" value="UniProtKB-KW"/>
</dbReference>
<evidence type="ECO:0000256" key="5">
    <source>
        <dbReference type="ARBA" id="ARBA00022723"/>
    </source>
</evidence>
<dbReference type="InterPro" id="IPR036890">
    <property type="entry name" value="HATPase_C_sf"/>
</dbReference>
<dbReference type="STRING" id="575540.Isop_1650"/>
<dbReference type="PRINTS" id="PR01159">
    <property type="entry name" value="DNAGYRASEB"/>
</dbReference>
<evidence type="ECO:0000256" key="11">
    <source>
        <dbReference type="ARBA" id="ARBA00023235"/>
    </source>
</evidence>
<dbReference type="KEGG" id="ipa:Isop_1650"/>
<dbReference type="InterPro" id="IPR013760">
    <property type="entry name" value="Topo_IIA-like_dom_sf"/>
</dbReference>
<dbReference type="PRINTS" id="PR00418">
    <property type="entry name" value="TPI2FAMILY"/>
</dbReference>
<reference evidence="14 15" key="2">
    <citation type="journal article" date="2011" name="Stand. Genomic Sci.">
        <title>Complete genome sequence of Isosphaera pallida type strain (IS1B).</title>
        <authorList>
            <consortium name="US DOE Joint Genome Institute (JGI-PGF)"/>
            <person name="Goker M."/>
            <person name="Cleland D."/>
            <person name="Saunders E."/>
            <person name="Lapidus A."/>
            <person name="Nolan M."/>
            <person name="Lucas S."/>
            <person name="Hammon N."/>
            <person name="Deshpande S."/>
            <person name="Cheng J.F."/>
            <person name="Tapia R."/>
            <person name="Han C."/>
            <person name="Goodwin L."/>
            <person name="Pitluck S."/>
            <person name="Liolios K."/>
            <person name="Pagani I."/>
            <person name="Ivanova N."/>
            <person name="Mavromatis K."/>
            <person name="Pati A."/>
            <person name="Chen A."/>
            <person name="Palaniappan K."/>
            <person name="Land M."/>
            <person name="Hauser L."/>
            <person name="Chang Y.J."/>
            <person name="Jeffries C.D."/>
            <person name="Detter J.C."/>
            <person name="Beck B."/>
            <person name="Woyke T."/>
            <person name="Bristow J."/>
            <person name="Eisen J.A."/>
            <person name="Markowitz V."/>
            <person name="Hugenholtz P."/>
            <person name="Kyrpides N.C."/>
            <person name="Klenk H.P."/>
        </authorList>
    </citation>
    <scope>NUCLEOTIDE SEQUENCE [LARGE SCALE GENOMIC DNA]</scope>
    <source>
        <strain evidence="15">ATCC 43644 / DSM 9630 / IS1B</strain>
    </source>
</reference>
<evidence type="ECO:0000313" key="15">
    <source>
        <dbReference type="Proteomes" id="UP000008631"/>
    </source>
</evidence>
<dbReference type="Pfam" id="PF00204">
    <property type="entry name" value="DNA_gyraseB"/>
    <property type="match status" value="1"/>
</dbReference>
<evidence type="ECO:0000256" key="12">
    <source>
        <dbReference type="SAM" id="MobiDB-lite"/>
    </source>
</evidence>
<keyword evidence="15" id="KW-1185">Reference proteome</keyword>
<proteinExistence type="inferred from homology"/>
<dbReference type="HOGENOM" id="CLU_006146_0_1_0"/>
<dbReference type="SUPFAM" id="SSF56719">
    <property type="entry name" value="Type II DNA topoisomerase"/>
    <property type="match status" value="1"/>
</dbReference>
<evidence type="ECO:0000256" key="7">
    <source>
        <dbReference type="ARBA" id="ARBA00022840"/>
    </source>
</evidence>
<dbReference type="CDD" id="cd16928">
    <property type="entry name" value="HATPase_GyrB-like"/>
    <property type="match status" value="1"/>
</dbReference>
<evidence type="ECO:0000256" key="8">
    <source>
        <dbReference type="ARBA" id="ARBA00022842"/>
    </source>
</evidence>
<feature type="region of interest" description="Disordered" evidence="12">
    <location>
        <begin position="759"/>
        <end position="801"/>
    </location>
</feature>
<dbReference type="InterPro" id="IPR013506">
    <property type="entry name" value="Topo_IIA_bsu_dom2"/>
</dbReference>
<dbReference type="Gene3D" id="3.30.565.10">
    <property type="entry name" value="Histidine kinase-like ATPase, C-terminal domain"/>
    <property type="match status" value="1"/>
</dbReference>
<dbReference type="PANTHER" id="PTHR45866:SF1">
    <property type="entry name" value="DNA GYRASE SUBUNIT B, MITOCHONDRIAL"/>
    <property type="match status" value="1"/>
</dbReference>
<dbReference type="PANTHER" id="PTHR45866">
    <property type="entry name" value="DNA GYRASE/TOPOISOMERASE SUBUNIT B"/>
    <property type="match status" value="1"/>
</dbReference>
<dbReference type="NCBIfam" id="NF004189">
    <property type="entry name" value="PRK05644.1"/>
    <property type="match status" value="1"/>
</dbReference>
<dbReference type="InParanoid" id="E8R0A7"/>
<dbReference type="GO" id="GO:0046872">
    <property type="term" value="F:metal ion binding"/>
    <property type="evidence" value="ECO:0007669"/>
    <property type="project" value="UniProtKB-KW"/>
</dbReference>
<comment type="similarity">
    <text evidence="3">Belongs to the type II topoisomerase GyrB family.</text>
</comment>
<sequence length="889" mass="98094">MALNEFDGPPAPTAELADRLVAAVNSEDYSEAHIRDLEGIEAIRLRPAMYINDTSSQGLHHLVFEVVDNSIDEAMAGYCKHIHVRIHPDGSVSITDDGRGIPVGRIAKHDKSALEIVLTKPHSGAKFDHNSYKVSGGLHGVGLTVVNALSEWLEAEVRREGKIWRQEYRQGVAQSDVKAVGPATTTGTRIHFLPDATIFPSIELDHDTLEKRLRELAFLNKDVTIRLTDERGEGEPKDQTFPTNTGLKGFVEYLNRAQTPIHPVIHLEGHDEEADVSVEVALQYNDSIAENVVTYCNNISTLDGGTHLTGFRLALTKTLGQMVKTIGSSSKKDLAVSGEDFREGLTAVIAVKVRDPQFASNSKRKLSNPEVEGVVSRIVTDQLGRFLEETPAIAKRLVQKALLAAEAREAARKARELVRNRKGVLTGGGLPGKLMDCTSQDRESSELFLVEGDSAGGTAEGGRDRLFQAILPLRGKILNVERARLDKVLGNEEVRNIITAVGGGIGEDEDPSKRRYGKIVMMSDADVDGSHIRTLLMTFFYRQMPKLVAEGHLYVAQPPLYMISQRKERRYVQTEAEMHRLLVDLGLAGSELEFLDPPSSPITPRVVSGERLRTLLEIVVGLEQGLRAFGKRGIKARDFLALAHPATDPAVNPLAGLLPLYHLKPRPDHPEDVERWFHTADEWAALNEPARTAEPPPPSTTPSNSQDNAPTATETPSPPSTREHEALAPEELAEVRTLNKWLARLRDEFGLRADTLLDREVTGDDPPPRFIMRREGDTPTASSETEQDLSNASSPPTGYPLTNLLQLPSLVRRLGERGLKITRFKGLGEMDADQLWDTTMDPARRTLLQVRLEDAAAANDLFTTLMGDDVEPRRDFIEKHALDVKNLDV</sequence>
<evidence type="ECO:0000256" key="1">
    <source>
        <dbReference type="ARBA" id="ARBA00000185"/>
    </source>
</evidence>
<dbReference type="InterPro" id="IPR003594">
    <property type="entry name" value="HATPase_dom"/>
</dbReference>
<dbReference type="FunFam" id="3.30.565.10:FF:000002">
    <property type="entry name" value="DNA gyrase subunit B"/>
    <property type="match status" value="1"/>
</dbReference>
<dbReference type="CDD" id="cd03366">
    <property type="entry name" value="TOPRIM_TopoIIA_GyrB"/>
    <property type="match status" value="1"/>
</dbReference>
<dbReference type="GO" id="GO:0003918">
    <property type="term" value="F:DNA topoisomerase type II (double strand cut, ATP-hydrolyzing) activity"/>
    <property type="evidence" value="ECO:0007669"/>
    <property type="project" value="UniProtKB-EC"/>
</dbReference>
<dbReference type="SMART" id="SM00387">
    <property type="entry name" value="HATPase_c"/>
    <property type="match status" value="1"/>
</dbReference>
<dbReference type="InterPro" id="IPR020568">
    <property type="entry name" value="Ribosomal_Su5_D2-typ_SF"/>
</dbReference>
<accession>E8R0A7</accession>
<dbReference type="Pfam" id="PF01751">
    <property type="entry name" value="Toprim"/>
    <property type="match status" value="1"/>
</dbReference>
<dbReference type="EMBL" id="CP002353">
    <property type="protein sequence ID" value="ADV62234.1"/>
    <property type="molecule type" value="Genomic_DNA"/>
</dbReference>
<dbReference type="Gene3D" id="3.30.230.10">
    <property type="match status" value="1"/>
</dbReference>
<dbReference type="PROSITE" id="PS00177">
    <property type="entry name" value="TOPOISOMERASE_II"/>
    <property type="match status" value="1"/>
</dbReference>
<evidence type="ECO:0000259" key="13">
    <source>
        <dbReference type="PROSITE" id="PS50880"/>
    </source>
</evidence>
<dbReference type="GO" id="GO:0003677">
    <property type="term" value="F:DNA binding"/>
    <property type="evidence" value="ECO:0007669"/>
    <property type="project" value="UniProtKB-KW"/>
</dbReference>
<evidence type="ECO:0000256" key="10">
    <source>
        <dbReference type="ARBA" id="ARBA00023125"/>
    </source>
</evidence>
<keyword evidence="5" id="KW-0479">Metal-binding</keyword>
<feature type="compositionally biased region" description="Polar residues" evidence="12">
    <location>
        <begin position="779"/>
        <end position="796"/>
    </location>
</feature>
<feature type="region of interest" description="Disordered" evidence="12">
    <location>
        <begin position="689"/>
        <end position="731"/>
    </location>
</feature>
<keyword evidence="11" id="KW-0413">Isomerase</keyword>
<dbReference type="InterPro" id="IPR006171">
    <property type="entry name" value="TOPRIM_dom"/>
</dbReference>
<name>E8R0A7_ISOPI</name>
<dbReference type="NCBIfam" id="NF011501">
    <property type="entry name" value="PRK14939.1"/>
    <property type="match status" value="1"/>
</dbReference>
<evidence type="ECO:0000256" key="2">
    <source>
        <dbReference type="ARBA" id="ARBA00001946"/>
    </source>
</evidence>